<feature type="binding site" evidence="7">
    <location>
        <position position="507"/>
    </location>
    <ligand>
        <name>deamido-NAD(+)</name>
        <dbReference type="ChEBI" id="CHEBI:58437"/>
        <note>ligand shared between two neighboring subunits</note>
    </ligand>
</feature>
<organism evidence="11 12">
    <name type="scientific">Thiopseudomonas acetoxidans</name>
    <dbReference type="NCBI Taxonomy" id="3041622"/>
    <lineage>
        <taxon>Bacteria</taxon>
        <taxon>Pseudomonadati</taxon>
        <taxon>Pseudomonadota</taxon>
        <taxon>Gammaproteobacteria</taxon>
        <taxon>Pseudomonadales</taxon>
        <taxon>Pseudomonadaceae</taxon>
        <taxon>Thiopseudomonas</taxon>
    </lineage>
</organism>
<comment type="similarity">
    <text evidence="2 7 8">In the C-terminal section; belongs to the NAD synthetase family.</text>
</comment>
<dbReference type="InterPro" id="IPR003010">
    <property type="entry name" value="C-N_Hydrolase"/>
</dbReference>
<name>A0ABT7SLA8_9GAMM</name>
<protein>
    <recommendedName>
        <fullName evidence="7 8">Glutamine-dependent NAD(+) synthetase</fullName>
        <ecNumber evidence="7 8">6.3.5.1</ecNumber>
    </recommendedName>
    <alternativeName>
        <fullName evidence="7 8">NAD(+) synthase [glutamine-hydrolyzing]</fullName>
    </alternativeName>
</protein>
<comment type="pathway">
    <text evidence="1 7 8">Cofactor biosynthesis; NAD(+) biosynthesis; NAD(+) from deamido-NAD(+) (L-Gln route): step 1/1.</text>
</comment>
<feature type="binding site" evidence="7">
    <location>
        <position position="397"/>
    </location>
    <ligand>
        <name>deamido-NAD(+)</name>
        <dbReference type="ChEBI" id="CHEBI:58437"/>
        <note>ligand shared between two neighboring subunits</note>
    </ligand>
</feature>
<dbReference type="InterPro" id="IPR003694">
    <property type="entry name" value="NAD_synthase"/>
</dbReference>
<evidence type="ECO:0000256" key="4">
    <source>
        <dbReference type="ARBA" id="ARBA00022741"/>
    </source>
</evidence>
<comment type="similarity">
    <text evidence="9">Belongs to the NAD synthetase family.</text>
</comment>
<evidence type="ECO:0000256" key="9">
    <source>
        <dbReference type="RuleBase" id="RU003811"/>
    </source>
</evidence>
<dbReference type="Gene3D" id="3.40.50.620">
    <property type="entry name" value="HUPs"/>
    <property type="match status" value="1"/>
</dbReference>
<dbReference type="NCBIfam" id="NF010588">
    <property type="entry name" value="PRK13981.1"/>
    <property type="match status" value="1"/>
</dbReference>
<dbReference type="PROSITE" id="PS50263">
    <property type="entry name" value="CN_HYDROLASE"/>
    <property type="match status" value="1"/>
</dbReference>
<dbReference type="HAMAP" id="MF_02090">
    <property type="entry name" value="NadE_glutamine_dep"/>
    <property type="match status" value="1"/>
</dbReference>
<evidence type="ECO:0000313" key="12">
    <source>
        <dbReference type="Proteomes" id="UP001241056"/>
    </source>
</evidence>
<dbReference type="EMBL" id="JAUCDY010000001">
    <property type="protein sequence ID" value="MDM7856974.1"/>
    <property type="molecule type" value="Genomic_DNA"/>
</dbReference>
<proteinExistence type="inferred from homology"/>
<keyword evidence="3 7" id="KW-0436">Ligase</keyword>
<evidence type="ECO:0000256" key="8">
    <source>
        <dbReference type="PIRNR" id="PIRNR006630"/>
    </source>
</evidence>
<dbReference type="Pfam" id="PF00795">
    <property type="entry name" value="CN_hydrolase"/>
    <property type="match status" value="1"/>
</dbReference>
<comment type="catalytic activity">
    <reaction evidence="7 8">
        <text>deamido-NAD(+) + L-glutamine + ATP + H2O = L-glutamate + AMP + diphosphate + NAD(+) + H(+)</text>
        <dbReference type="Rhea" id="RHEA:24384"/>
        <dbReference type="ChEBI" id="CHEBI:15377"/>
        <dbReference type="ChEBI" id="CHEBI:15378"/>
        <dbReference type="ChEBI" id="CHEBI:29985"/>
        <dbReference type="ChEBI" id="CHEBI:30616"/>
        <dbReference type="ChEBI" id="CHEBI:33019"/>
        <dbReference type="ChEBI" id="CHEBI:57540"/>
        <dbReference type="ChEBI" id="CHEBI:58359"/>
        <dbReference type="ChEBI" id="CHEBI:58437"/>
        <dbReference type="ChEBI" id="CHEBI:456215"/>
        <dbReference type="EC" id="6.3.5.1"/>
    </reaction>
</comment>
<dbReference type="InterPro" id="IPR022310">
    <property type="entry name" value="NAD/GMP_synthase"/>
</dbReference>
<dbReference type="RefSeq" id="WP_289409600.1">
    <property type="nucleotide sequence ID" value="NZ_JAUCDY010000001.1"/>
</dbReference>
<feature type="active site" description="For glutaminase activity" evidence="7">
    <location>
        <position position="112"/>
    </location>
</feature>
<dbReference type="GO" id="GO:0003952">
    <property type="term" value="F:NAD+ synthase (glutamine-hydrolyzing) activity"/>
    <property type="evidence" value="ECO:0007669"/>
    <property type="project" value="UniProtKB-EC"/>
</dbReference>
<comment type="caution">
    <text evidence="7">Lacks conserved residue(s) required for the propagation of feature annotation.</text>
</comment>
<accession>A0ABT7SLA8</accession>
<dbReference type="InterPro" id="IPR036526">
    <property type="entry name" value="C-N_Hydrolase_sf"/>
</dbReference>
<evidence type="ECO:0000256" key="5">
    <source>
        <dbReference type="ARBA" id="ARBA00022840"/>
    </source>
</evidence>
<dbReference type="SUPFAM" id="SSF56317">
    <property type="entry name" value="Carbon-nitrogen hydrolase"/>
    <property type="match status" value="1"/>
</dbReference>
<feature type="binding site" evidence="7">
    <location>
        <position position="392"/>
    </location>
    <ligand>
        <name>ATP</name>
        <dbReference type="ChEBI" id="CHEBI:30616"/>
    </ligand>
</feature>
<evidence type="ECO:0000256" key="3">
    <source>
        <dbReference type="ARBA" id="ARBA00022598"/>
    </source>
</evidence>
<feature type="binding site" evidence="7">
    <location>
        <position position="368"/>
    </location>
    <ligand>
        <name>deamido-NAD(+)</name>
        <dbReference type="ChEBI" id="CHEBI:58437"/>
        <note>ligand shared between two neighboring subunits</note>
    </ligand>
</feature>
<dbReference type="PANTHER" id="PTHR23090">
    <property type="entry name" value="NH 3 /GLUTAMINE-DEPENDENT NAD + SYNTHETASE"/>
    <property type="match status" value="1"/>
</dbReference>
<dbReference type="Gene3D" id="3.60.110.10">
    <property type="entry name" value="Carbon-nitrogen hydrolase"/>
    <property type="match status" value="1"/>
</dbReference>
<dbReference type="SUPFAM" id="SSF52402">
    <property type="entry name" value="Adenine nucleotide alpha hydrolases-like"/>
    <property type="match status" value="1"/>
</dbReference>
<dbReference type="PANTHER" id="PTHR23090:SF9">
    <property type="entry name" value="GLUTAMINE-DEPENDENT NAD(+) SYNTHETASE"/>
    <property type="match status" value="1"/>
</dbReference>
<dbReference type="CDD" id="cd07570">
    <property type="entry name" value="GAT_Gln-NAD-synth"/>
    <property type="match status" value="1"/>
</dbReference>
<feature type="binding site" evidence="7">
    <location>
        <begin position="282"/>
        <end position="289"/>
    </location>
    <ligand>
        <name>ATP</name>
        <dbReference type="ChEBI" id="CHEBI:30616"/>
    </ligand>
</feature>
<keyword evidence="4 7" id="KW-0547">Nucleotide-binding</keyword>
<comment type="function">
    <text evidence="7">Catalyzes the ATP-dependent amidation of deamido-NAD to form NAD. Uses L-glutamine as a nitrogen source.</text>
</comment>
<evidence type="ECO:0000256" key="2">
    <source>
        <dbReference type="ARBA" id="ARBA00007145"/>
    </source>
</evidence>
<gene>
    <name evidence="7" type="primary">nadE</name>
    <name evidence="11" type="ORF">QEZ41_01575</name>
</gene>
<feature type="domain" description="CN hydrolase" evidence="10">
    <location>
        <begin position="5"/>
        <end position="246"/>
    </location>
</feature>
<dbReference type="EC" id="6.3.5.1" evidence="7 8"/>
<evidence type="ECO:0000313" key="11">
    <source>
        <dbReference type="EMBL" id="MDM7856974.1"/>
    </source>
</evidence>
<dbReference type="InterPro" id="IPR014445">
    <property type="entry name" value="Gln-dep_NAD_synthase"/>
</dbReference>
<dbReference type="InterPro" id="IPR014729">
    <property type="entry name" value="Rossmann-like_a/b/a_fold"/>
</dbReference>
<dbReference type="Proteomes" id="UP001241056">
    <property type="component" value="Unassembled WGS sequence"/>
</dbReference>
<evidence type="ECO:0000259" key="10">
    <source>
        <dbReference type="PROSITE" id="PS50263"/>
    </source>
</evidence>
<feature type="binding site" evidence="7">
    <location>
        <position position="179"/>
    </location>
    <ligand>
        <name>L-glutamine</name>
        <dbReference type="ChEBI" id="CHEBI:58359"/>
    </ligand>
</feature>
<comment type="caution">
    <text evidence="11">The sequence shown here is derived from an EMBL/GenBank/DDBJ whole genome shotgun (WGS) entry which is preliminary data.</text>
</comment>
<dbReference type="Pfam" id="PF02540">
    <property type="entry name" value="NAD_synthase"/>
    <property type="match status" value="1"/>
</dbReference>
<evidence type="ECO:0000256" key="7">
    <source>
        <dbReference type="HAMAP-Rule" id="MF_02090"/>
    </source>
</evidence>
<keyword evidence="6 7" id="KW-0520">NAD</keyword>
<dbReference type="NCBIfam" id="TIGR00552">
    <property type="entry name" value="nadE"/>
    <property type="match status" value="1"/>
</dbReference>
<feature type="active site" description="Proton acceptor; for glutaminase activity" evidence="7">
    <location>
        <position position="45"/>
    </location>
</feature>
<evidence type="ECO:0000256" key="1">
    <source>
        <dbReference type="ARBA" id="ARBA00005188"/>
    </source>
</evidence>
<keyword evidence="5 7" id="KW-0067">ATP-binding</keyword>
<dbReference type="PIRSF" id="PIRSF006630">
    <property type="entry name" value="NADS_GAT"/>
    <property type="match status" value="1"/>
</dbReference>
<keyword evidence="12" id="KW-1185">Reference proteome</keyword>
<sequence length="535" mass="59207">MPANFCFLIAQIPSQLGDIQSNLNHIKQQLQLGKQQQVDLVVFSEMALTGYALQDQLFYPTLEQQLQPAIKQLCELSTICPFIVGMPLFSQGDIFNGCAFFNQGQLQWQYAKQFLTQDQIFDEARYFTPGNNQPTLTFRGIRIALALGDEPSQPDFLNQLTQQPDVLLNLSADLFYLNRTQEREQTLAKAAQQLGCPLVFINTVGAQDEWIYAGQSSVLNAQGQLLQRAAAFVCDTLEFNLAEQQQPLNNHLLSEEALVYQALVTSLRGYVASCGFKGVLLGLSGGIDSALVLAIAVDALGADKVTAVMMPYHYTAQISQDDAAEQANCMGVTYHILPIIDIVQQFSQQLEPVLNQWPASAQDTTEQNLQARSRGSLLMALSNRSGALLLTTSNKSEMAVGYCTLYGDMAGGFAPLKDVPKTLVYRLAHYRNSLSAVIPERVITRPPTAELAPDQSDTDNLPPYPVLDEIIRLYVEENQSSAQIIAQGFDVATVNRIVRLINLSEYKRRQAAMGPKITKRGFGRERRMPVAIKPC</sequence>
<evidence type="ECO:0000256" key="6">
    <source>
        <dbReference type="ARBA" id="ARBA00023027"/>
    </source>
</evidence>
<reference evidence="11 12" key="1">
    <citation type="submission" date="2023-06" db="EMBL/GenBank/DDBJ databases">
        <title>Thiopseudomonas sp. CY1220 draft genome sequence.</title>
        <authorList>
            <person name="Zhao G."/>
            <person name="An M."/>
        </authorList>
    </citation>
    <scope>NUCLEOTIDE SEQUENCE [LARGE SCALE GENOMIC DNA]</scope>
    <source>
        <strain evidence="11 12">CY1220</strain>
    </source>
</reference>
<dbReference type="CDD" id="cd00553">
    <property type="entry name" value="NAD_synthase"/>
    <property type="match status" value="1"/>
</dbReference>